<name>A0A7S9LR77_9RHOB</name>
<evidence type="ECO:0000313" key="8">
    <source>
        <dbReference type="Proteomes" id="UP000594800"/>
    </source>
</evidence>
<evidence type="ECO:0000313" key="7">
    <source>
        <dbReference type="EMBL" id="QPH53821.1"/>
    </source>
</evidence>
<accession>A0A7S9LR77</accession>
<dbReference type="InterPro" id="IPR044880">
    <property type="entry name" value="NCX_ion-bd_dom_sf"/>
</dbReference>
<dbReference type="InterPro" id="IPR004481">
    <property type="entry name" value="K/Na/Ca-exchanger"/>
</dbReference>
<dbReference type="GO" id="GO:0006874">
    <property type="term" value="P:intracellular calcium ion homeostasis"/>
    <property type="evidence" value="ECO:0007669"/>
    <property type="project" value="TreeGrafter"/>
</dbReference>
<feature type="domain" description="Sodium/calcium exchanger membrane region" evidence="6">
    <location>
        <begin position="4"/>
        <end position="141"/>
    </location>
</feature>
<proteinExistence type="predicted"/>
<evidence type="ECO:0000259" key="6">
    <source>
        <dbReference type="Pfam" id="PF01699"/>
    </source>
</evidence>
<dbReference type="PANTHER" id="PTHR10846">
    <property type="entry name" value="SODIUM/POTASSIUM/CALCIUM EXCHANGER"/>
    <property type="match status" value="1"/>
</dbReference>
<dbReference type="InterPro" id="IPR004837">
    <property type="entry name" value="NaCa_Exmemb"/>
</dbReference>
<dbReference type="AlphaFoldDB" id="A0A7S9LR77"/>
<feature type="transmembrane region" description="Helical" evidence="5">
    <location>
        <begin position="282"/>
        <end position="300"/>
    </location>
</feature>
<dbReference type="GO" id="GO:0005886">
    <property type="term" value="C:plasma membrane"/>
    <property type="evidence" value="ECO:0007669"/>
    <property type="project" value="TreeGrafter"/>
</dbReference>
<feature type="transmembrane region" description="Helical" evidence="5">
    <location>
        <begin position="195"/>
        <end position="217"/>
    </location>
</feature>
<dbReference type="Pfam" id="PF01699">
    <property type="entry name" value="Na_Ca_ex"/>
    <property type="match status" value="2"/>
</dbReference>
<keyword evidence="4 5" id="KW-0472">Membrane</keyword>
<dbReference type="GO" id="GO:0005262">
    <property type="term" value="F:calcium channel activity"/>
    <property type="evidence" value="ECO:0007669"/>
    <property type="project" value="TreeGrafter"/>
</dbReference>
<protein>
    <submittedName>
        <fullName evidence="7">Calcium/sodium antiporter</fullName>
    </submittedName>
</protein>
<evidence type="ECO:0000256" key="5">
    <source>
        <dbReference type="SAM" id="Phobius"/>
    </source>
</evidence>
<dbReference type="EMBL" id="CP064942">
    <property type="protein sequence ID" value="QPH53821.1"/>
    <property type="molecule type" value="Genomic_DNA"/>
</dbReference>
<feature type="transmembrane region" description="Helical" evidence="5">
    <location>
        <begin position="77"/>
        <end position="96"/>
    </location>
</feature>
<feature type="transmembrane region" description="Helical" evidence="5">
    <location>
        <begin position="256"/>
        <end position="275"/>
    </location>
</feature>
<evidence type="ECO:0000256" key="3">
    <source>
        <dbReference type="ARBA" id="ARBA00022989"/>
    </source>
</evidence>
<gene>
    <name evidence="7" type="ORF">I0K15_18915</name>
</gene>
<dbReference type="GO" id="GO:0008273">
    <property type="term" value="F:calcium, potassium:sodium antiporter activity"/>
    <property type="evidence" value="ECO:0007669"/>
    <property type="project" value="TreeGrafter"/>
</dbReference>
<comment type="subcellular location">
    <subcellularLocation>
        <location evidence="1">Membrane</location>
        <topology evidence="1">Multi-pass membrane protein</topology>
    </subcellularLocation>
</comment>
<feature type="transmembrane region" description="Helical" evidence="5">
    <location>
        <begin position="229"/>
        <end position="250"/>
    </location>
</feature>
<feature type="transmembrane region" description="Helical" evidence="5">
    <location>
        <begin position="125"/>
        <end position="143"/>
    </location>
</feature>
<feature type="transmembrane region" description="Helical" evidence="5">
    <location>
        <begin position="155"/>
        <end position="175"/>
    </location>
</feature>
<keyword evidence="8" id="KW-1185">Reference proteome</keyword>
<evidence type="ECO:0000256" key="1">
    <source>
        <dbReference type="ARBA" id="ARBA00004141"/>
    </source>
</evidence>
<keyword evidence="3 5" id="KW-1133">Transmembrane helix</keyword>
<dbReference type="Proteomes" id="UP000594800">
    <property type="component" value="Chromosome"/>
</dbReference>
<evidence type="ECO:0000256" key="4">
    <source>
        <dbReference type="ARBA" id="ARBA00023136"/>
    </source>
</evidence>
<dbReference type="PANTHER" id="PTHR10846:SF8">
    <property type="entry name" value="INNER MEMBRANE PROTEIN YRBG"/>
    <property type="match status" value="1"/>
</dbReference>
<keyword evidence="2 5" id="KW-0812">Transmembrane</keyword>
<dbReference type="KEGG" id="poz:I0K15_18915"/>
<reference evidence="7 8" key="1">
    <citation type="submission" date="2020-11" db="EMBL/GenBank/DDBJ databases">
        <title>Description of Pontivivens ytuae sp. nov. isolated from deep sea sediment of Mariana Trench.</title>
        <authorList>
            <person name="Wang Z."/>
            <person name="Sun Q.-L."/>
            <person name="Xu X.-D."/>
            <person name="Tang Y.-Z."/>
            <person name="Zhang J."/>
        </authorList>
    </citation>
    <scope>NUCLEOTIDE SEQUENCE [LARGE SCALE GENOMIC DNA]</scope>
    <source>
        <strain evidence="7 8">MT2928</strain>
    </source>
</reference>
<feature type="transmembrane region" description="Helical" evidence="5">
    <location>
        <begin position="103"/>
        <end position="119"/>
    </location>
</feature>
<feature type="domain" description="Sodium/calcium exchanger membrane region" evidence="6">
    <location>
        <begin position="162"/>
        <end position="298"/>
    </location>
</feature>
<sequence length="301" mass="29145">MLGLMLVGGLVLLIAGGGGLVSGAVALARRLGLSAGVVGAVVLGFGTSVPELSVSLRAALAGSPDIALGNVVGSNTANILLILGLSALLGGMLRVSPGERTDIAIGLAAGVALLAAALTGEVGRLAGLVALAGLAGYLALALRREAEPDDGSARPRLGVALVKLGAGLAGVLIGADLLVRGAVGLSEAAGLSEAVIGLTIVAVGTSLPELATSIAAARRGQAALAVGNVVGSNIFNLLGILGATAVIAPVAAAPRFAALDIPVMLAAMLVLLLLARRGIGRRAGVALLAGYAGYLVLMQVP</sequence>
<evidence type="ECO:0000256" key="2">
    <source>
        <dbReference type="ARBA" id="ARBA00022692"/>
    </source>
</evidence>
<dbReference type="NCBIfam" id="TIGR00367">
    <property type="entry name" value="calcium/sodium antiporter"/>
    <property type="match status" value="1"/>
</dbReference>
<dbReference type="RefSeq" id="WP_196103030.1">
    <property type="nucleotide sequence ID" value="NZ_CP064942.1"/>
</dbReference>
<organism evidence="7 8">
    <name type="scientific">Pontivivens ytuae</name>
    <dbReference type="NCBI Taxonomy" id="2789856"/>
    <lineage>
        <taxon>Bacteria</taxon>
        <taxon>Pseudomonadati</taxon>
        <taxon>Pseudomonadota</taxon>
        <taxon>Alphaproteobacteria</taxon>
        <taxon>Rhodobacterales</taxon>
        <taxon>Paracoccaceae</taxon>
        <taxon>Pontivivens</taxon>
    </lineage>
</organism>
<dbReference type="Gene3D" id="1.20.1420.30">
    <property type="entry name" value="NCX, central ion-binding region"/>
    <property type="match status" value="1"/>
</dbReference>